<keyword evidence="3" id="KW-1185">Reference proteome</keyword>
<organism evidence="2 3">
    <name type="scientific">Parendozoicomonas callyspongiae</name>
    <dbReference type="NCBI Taxonomy" id="2942213"/>
    <lineage>
        <taxon>Bacteria</taxon>
        <taxon>Pseudomonadati</taxon>
        <taxon>Pseudomonadota</taxon>
        <taxon>Gammaproteobacteria</taxon>
        <taxon>Oceanospirillales</taxon>
        <taxon>Endozoicomonadaceae</taxon>
        <taxon>Parendozoicomonas</taxon>
    </lineage>
</organism>
<name>A0ABT0PFL2_9GAMM</name>
<evidence type="ECO:0000313" key="2">
    <source>
        <dbReference type="EMBL" id="MCL6270115.1"/>
    </source>
</evidence>
<protein>
    <submittedName>
        <fullName evidence="2">Uncharacterized protein</fullName>
    </submittedName>
</protein>
<accession>A0ABT0PFL2</accession>
<dbReference type="EMBL" id="JAMFLX010000010">
    <property type="protein sequence ID" value="MCL6270115.1"/>
    <property type="molecule type" value="Genomic_DNA"/>
</dbReference>
<dbReference type="RefSeq" id="WP_249699270.1">
    <property type="nucleotide sequence ID" value="NZ_JAMFLX010000010.1"/>
</dbReference>
<feature type="region of interest" description="Disordered" evidence="1">
    <location>
        <begin position="291"/>
        <end position="312"/>
    </location>
</feature>
<proteinExistence type="predicted"/>
<gene>
    <name evidence="2" type="ORF">M3P05_09235</name>
</gene>
<dbReference type="Proteomes" id="UP001203338">
    <property type="component" value="Unassembled WGS sequence"/>
</dbReference>
<evidence type="ECO:0000313" key="3">
    <source>
        <dbReference type="Proteomes" id="UP001203338"/>
    </source>
</evidence>
<comment type="caution">
    <text evidence="2">The sequence shown here is derived from an EMBL/GenBank/DDBJ whole genome shotgun (WGS) entry which is preliminary data.</text>
</comment>
<sequence>MLSRLNLHYGFAGFRQAGSMLLYLFMLLLLIVAQPALSFPKPGTVITVQWWAPGNIILRVTVSEEQAAQLQDVQSAIRPVVAGKITDNYSLSHVEPVLDSGRTHLLKLALLGKGHLHILFTETLSVAPAVAGKSPGGGIAITINRQQEVFEKKYGPRSDFHGGMPNLTESEWVKHPDSGIDIYKILNMHRMLASGNAFVDQVVAFELKDNVLSSGVPEYIDLAFTKAKAALILKTIDQKESDINVENKDLLEQIELLQLEELTAPSAAPPSSIPISSIAFSDLFQAQKRSMTSASGSQGGHAKGELSKNKGRKVASIEETIKNLNPSHPLVKKVNTESLDLMSKSYGQVSVDFISELNALLPGQASLDMKLRNVLWIYFLHAARVVGSNTIEKLPGLGKSGPDKETVEAFFRNPKYKWPSAAGLSVAEDADDGVDVKEMETEAEDHADAMEVVVGRLIAEIEKKNDKGTNNLKAELFSLIQMMFLNHSCELLNEIEVGTAFFAIRLVLINGGKRTPMELRIYKASEDDMDGYEDAIKGVKSYTDKGKWLPVPKPVSTYNGGGVHIQVVSPEYGYYDGSLRTLADRVASREVPIPEAVHFIKHTLDSLSRMHKKKLLISYLGKEQILRKYSDGGLEKIFFVELKPGLMSAEDVEEHEYLIQRDVFQLVKLYYFLRTREDLEKNIATIKVLDGRFVDVGSLGSVFFSNPQDYQNIWRTWVMASSNSHVRVDNADFALLQTFFREKSGWGWNAAEEISFQLMPLHYHFSGQGKRTSGIASGSGVLSAGGPYPHLKTPLDLVDPQKLPKTEFKPIRQKVSRHPYRLTCPKDHPLKMRAVSASHAQYGVGTVCDGCKAGGDETLLRVGDVMSCIQCQYDLCGPCVAGAAKVWALPPEVICPKEHRMKLSLPVGGVKWRICDGCKQDILPCHHYRCEQCYSDFMPGGSSSRVHGTDYCLNCAFWKSLEQAGEKSRTGKTLSVMTIGQKGQRQCQDCNSWWKDSCVLVADDEMVCAPCMAEKLAWFGSKSAKYTPGKPGRSTLD</sequence>
<evidence type="ECO:0000256" key="1">
    <source>
        <dbReference type="SAM" id="MobiDB-lite"/>
    </source>
</evidence>
<reference evidence="2 3" key="1">
    <citation type="submission" date="2022-05" db="EMBL/GenBank/DDBJ databases">
        <authorList>
            <person name="Park J.-S."/>
        </authorList>
    </citation>
    <scope>NUCLEOTIDE SEQUENCE [LARGE SCALE GENOMIC DNA]</scope>
    <source>
        <strain evidence="2 3">2012CJ34-2</strain>
    </source>
</reference>